<feature type="transmembrane region" description="Helical" evidence="1">
    <location>
        <begin position="83"/>
        <end position="102"/>
    </location>
</feature>
<dbReference type="RefSeq" id="WP_272437079.1">
    <property type="nucleotide sequence ID" value="NZ_JAMQKB010000012.1"/>
</dbReference>
<dbReference type="Pfam" id="PF10710">
    <property type="entry name" value="DUF2512"/>
    <property type="match status" value="1"/>
</dbReference>
<protein>
    <submittedName>
        <fullName evidence="2">YndM family protein</fullName>
    </submittedName>
</protein>
<feature type="transmembrane region" description="Helical" evidence="1">
    <location>
        <begin position="57"/>
        <end position="77"/>
    </location>
</feature>
<name>A0A9X3WW24_9BACI</name>
<dbReference type="EMBL" id="JAMQKB010000012">
    <property type="protein sequence ID" value="MDC3425271.1"/>
    <property type="molecule type" value="Genomic_DNA"/>
</dbReference>
<organism evidence="2 3">
    <name type="scientific">Terrihalobacillus insolitus</name>
    <dbReference type="NCBI Taxonomy" id="2950438"/>
    <lineage>
        <taxon>Bacteria</taxon>
        <taxon>Bacillati</taxon>
        <taxon>Bacillota</taxon>
        <taxon>Bacilli</taxon>
        <taxon>Bacillales</taxon>
        <taxon>Bacillaceae</taxon>
        <taxon>Terrihalobacillus</taxon>
    </lineage>
</organism>
<evidence type="ECO:0000313" key="2">
    <source>
        <dbReference type="EMBL" id="MDC3425271.1"/>
    </source>
</evidence>
<reference evidence="2" key="1">
    <citation type="submission" date="2022-06" db="EMBL/GenBank/DDBJ databases">
        <title>Aquibacillus sp. a new bacterium isolated from soil saline samples.</title>
        <authorList>
            <person name="Galisteo C."/>
            <person name="De La Haba R."/>
            <person name="Sanchez-Porro C."/>
            <person name="Ventosa A."/>
        </authorList>
    </citation>
    <scope>NUCLEOTIDE SEQUENCE</scope>
    <source>
        <strain evidence="2">3ASR75-11</strain>
    </source>
</reference>
<dbReference type="Proteomes" id="UP001145050">
    <property type="component" value="Unassembled WGS sequence"/>
</dbReference>
<comment type="caution">
    <text evidence="2">The sequence shown here is derived from an EMBL/GenBank/DDBJ whole genome shotgun (WGS) entry which is preliminary data.</text>
</comment>
<feature type="transmembrane region" description="Helical" evidence="1">
    <location>
        <begin position="29"/>
        <end position="50"/>
    </location>
</feature>
<keyword evidence="1" id="KW-1133">Transmembrane helix</keyword>
<evidence type="ECO:0000313" key="3">
    <source>
        <dbReference type="Proteomes" id="UP001145050"/>
    </source>
</evidence>
<keyword evidence="3" id="KW-1185">Reference proteome</keyword>
<sequence>MSGLLVKLVTCPVIVVLSSWLFTNVNFAYWYQPIILGVILAVVGYVMEVFLLKEGTIWVSTMLDFAVSVLLVYYVAIAFQNTVVTFWGAVLTAVLLSISEIFQHSWLVKSNRTRKEPIEE</sequence>
<gene>
    <name evidence="2" type="ORF">NC797_12240</name>
</gene>
<keyword evidence="1" id="KW-0812">Transmembrane</keyword>
<dbReference type="AlphaFoldDB" id="A0A9X3WW24"/>
<proteinExistence type="predicted"/>
<accession>A0A9X3WW24</accession>
<evidence type="ECO:0000256" key="1">
    <source>
        <dbReference type="SAM" id="Phobius"/>
    </source>
</evidence>
<dbReference type="InterPro" id="IPR019649">
    <property type="entry name" value="DUF2512"/>
</dbReference>
<keyword evidence="1" id="KW-0472">Membrane</keyword>